<dbReference type="InterPro" id="IPR002491">
    <property type="entry name" value="ABC_transptr_periplasmic_BD"/>
</dbReference>
<name>A0ABX7S4W0_9BACT</name>
<dbReference type="InterPro" id="IPR050902">
    <property type="entry name" value="ABC_Transporter_SBP"/>
</dbReference>
<keyword evidence="3" id="KW-1185">Reference proteome</keyword>
<proteinExistence type="predicted"/>
<gene>
    <name evidence="2" type="ORF">JYK00_07105</name>
</gene>
<dbReference type="Gene3D" id="3.40.50.1980">
    <property type="entry name" value="Nitrogenase molybdenum iron protein domain"/>
    <property type="match status" value="2"/>
</dbReference>
<evidence type="ECO:0000259" key="1">
    <source>
        <dbReference type="PROSITE" id="PS50983"/>
    </source>
</evidence>
<dbReference type="PROSITE" id="PS50983">
    <property type="entry name" value="FE_B12_PBP"/>
    <property type="match status" value="1"/>
</dbReference>
<accession>A0ABX7S4W0</accession>
<dbReference type="PANTHER" id="PTHR30535:SF34">
    <property type="entry name" value="MOLYBDATE-BINDING PROTEIN MOLA"/>
    <property type="match status" value="1"/>
</dbReference>
<dbReference type="SUPFAM" id="SSF53807">
    <property type="entry name" value="Helical backbone' metal receptor"/>
    <property type="match status" value="1"/>
</dbReference>
<organism evidence="2 3">
    <name type="scientific">Thermosipho ferrireducens</name>
    <dbReference type="NCBI Taxonomy" id="2571116"/>
    <lineage>
        <taxon>Bacteria</taxon>
        <taxon>Thermotogati</taxon>
        <taxon>Thermotogota</taxon>
        <taxon>Thermotogae</taxon>
        <taxon>Thermotogales</taxon>
        <taxon>Fervidobacteriaceae</taxon>
        <taxon>Thermosipho</taxon>
    </lineage>
</organism>
<evidence type="ECO:0000313" key="2">
    <source>
        <dbReference type="EMBL" id="QTA37497.1"/>
    </source>
</evidence>
<protein>
    <submittedName>
        <fullName evidence="2">ABC transporter substrate-binding protein</fullName>
    </submittedName>
</protein>
<dbReference type="PANTHER" id="PTHR30535">
    <property type="entry name" value="VITAMIN B12-BINDING PROTEIN"/>
    <property type="match status" value="1"/>
</dbReference>
<dbReference type="RefSeq" id="WP_207566222.1">
    <property type="nucleotide sequence ID" value="NZ_CP071446.1"/>
</dbReference>
<dbReference type="Proteomes" id="UP000671862">
    <property type="component" value="Chromosome"/>
</dbReference>
<dbReference type="Pfam" id="PF01497">
    <property type="entry name" value="Peripla_BP_2"/>
    <property type="match status" value="1"/>
</dbReference>
<feature type="domain" description="Fe/B12 periplasmic-binding" evidence="1">
    <location>
        <begin position="40"/>
        <end position="295"/>
    </location>
</feature>
<reference evidence="2 3" key="1">
    <citation type="submission" date="2021-03" db="EMBL/GenBank/DDBJ databases">
        <title>Thermosipho ferrireducens sp.nov., an anaerobic thermophilic iron-reducing bacterium isolated from a deep-sea hydrothermal sulfide deposits.</title>
        <authorList>
            <person name="Zeng X."/>
            <person name="Chen Y."/>
            <person name="Shao Z."/>
        </authorList>
    </citation>
    <scope>NUCLEOTIDE SEQUENCE [LARGE SCALE GENOMIC DNA]</scope>
    <source>
        <strain evidence="2 3">JL129W03</strain>
    </source>
</reference>
<dbReference type="EMBL" id="CP071446">
    <property type="protein sequence ID" value="QTA37497.1"/>
    <property type="molecule type" value="Genomic_DNA"/>
</dbReference>
<evidence type="ECO:0000313" key="3">
    <source>
        <dbReference type="Proteomes" id="UP000671862"/>
    </source>
</evidence>
<sequence length="295" mass="32452">MKRSVQMFLLILLIVATLSFGVTIIDDAGRLVEIPSVPGKVVSAAPSATRFLLSLGLENKIVGVTDWDMFQSEKIGNLVPLNIEKIYSLNPDLVITFGGFQLPEVKKLEKAGLKVVVLNPVTLNDIVKDITLLGGIFGISDKASRLADNVRNEIVNMGIKTSKIPLEKRPTVFFTVTPPDDNVKELWTAGMGSYINELITIAGGVNIVAPYTGNNGWLPVDWEFLVYKNPDIIIIASYGDPQKTLNNIKNSKIFGSLKAVRKGKVYIVNGNEISQISPETVKYLKKFYNFFYGGN</sequence>